<dbReference type="RefSeq" id="WP_232021056.1">
    <property type="nucleotide sequence ID" value="NZ_AP018920.1"/>
</dbReference>
<name>A0A1Y2MP91_PSEAH</name>
<gene>
    <name evidence="4" type="ORF">BG845_04939</name>
</gene>
<dbReference type="PANTHER" id="PTHR34075:SF5">
    <property type="entry name" value="BLR3430 PROTEIN"/>
    <property type="match status" value="1"/>
</dbReference>
<dbReference type="Proteomes" id="UP000194360">
    <property type="component" value="Unassembled WGS sequence"/>
</dbReference>
<proteinExistence type="predicted"/>
<keyword evidence="5" id="KW-1185">Reference proteome</keyword>
<dbReference type="STRING" id="2074.BG845_04939"/>
<evidence type="ECO:0000313" key="4">
    <source>
        <dbReference type="EMBL" id="OSY37056.1"/>
    </source>
</evidence>
<reference evidence="4 5" key="1">
    <citation type="submission" date="2016-09" db="EMBL/GenBank/DDBJ databases">
        <title>Pseudonocardia autotrophica DSM535, a candidate organism with high potential of specific P450 cytochromes.</title>
        <authorList>
            <person name="Grumaz C."/>
            <person name="Vainshtein Y."/>
            <person name="Kirstahler P."/>
            <person name="Sohn K."/>
        </authorList>
    </citation>
    <scope>NUCLEOTIDE SEQUENCE [LARGE SCALE GENOMIC DNA]</scope>
    <source>
        <strain evidence="4 5">DSM 535</strain>
    </source>
</reference>
<dbReference type="SUPFAM" id="SSF50249">
    <property type="entry name" value="Nucleic acid-binding proteins"/>
    <property type="match status" value="1"/>
</dbReference>
<evidence type="ECO:0000256" key="1">
    <source>
        <dbReference type="SAM" id="MobiDB-lite"/>
    </source>
</evidence>
<evidence type="ECO:0008006" key="6">
    <source>
        <dbReference type="Google" id="ProtNLM"/>
    </source>
</evidence>
<evidence type="ECO:0000313" key="5">
    <source>
        <dbReference type="Proteomes" id="UP000194360"/>
    </source>
</evidence>
<evidence type="ECO:0000259" key="3">
    <source>
        <dbReference type="Pfam" id="PF12172"/>
    </source>
</evidence>
<protein>
    <recommendedName>
        <fullName evidence="6">DUF35 domain-containing protein</fullName>
    </recommendedName>
</protein>
<dbReference type="InterPro" id="IPR012340">
    <property type="entry name" value="NA-bd_OB-fold"/>
</dbReference>
<feature type="domain" description="ChsH2 C-terminal OB-fold" evidence="2">
    <location>
        <begin position="57"/>
        <end position="123"/>
    </location>
</feature>
<dbReference type="Pfam" id="PF01796">
    <property type="entry name" value="OB_ChsH2_C"/>
    <property type="match status" value="1"/>
</dbReference>
<accession>A0A1Y2MP91</accession>
<dbReference type="InterPro" id="IPR052513">
    <property type="entry name" value="Thioester_dehydratase-like"/>
</dbReference>
<dbReference type="InterPro" id="IPR002878">
    <property type="entry name" value="ChsH2_C"/>
</dbReference>
<evidence type="ECO:0000259" key="2">
    <source>
        <dbReference type="Pfam" id="PF01796"/>
    </source>
</evidence>
<feature type="domain" description="ChsH2 rubredoxin-like zinc ribbon" evidence="3">
    <location>
        <begin position="26"/>
        <end position="53"/>
    </location>
</feature>
<dbReference type="EMBL" id="MIGB01000033">
    <property type="protein sequence ID" value="OSY37056.1"/>
    <property type="molecule type" value="Genomic_DNA"/>
</dbReference>
<organism evidence="4 5">
    <name type="scientific">Pseudonocardia autotrophica</name>
    <name type="common">Amycolata autotrophica</name>
    <name type="synonym">Nocardia autotrophica</name>
    <dbReference type="NCBI Taxonomy" id="2074"/>
    <lineage>
        <taxon>Bacteria</taxon>
        <taxon>Bacillati</taxon>
        <taxon>Actinomycetota</taxon>
        <taxon>Actinomycetes</taxon>
        <taxon>Pseudonocardiales</taxon>
        <taxon>Pseudonocardiaceae</taxon>
        <taxon>Pseudonocardia</taxon>
    </lineage>
</organism>
<dbReference type="InterPro" id="IPR022002">
    <property type="entry name" value="ChsH2_Znr"/>
</dbReference>
<dbReference type="PANTHER" id="PTHR34075">
    <property type="entry name" value="BLR3430 PROTEIN"/>
    <property type="match status" value="1"/>
</dbReference>
<dbReference type="AlphaFoldDB" id="A0A1Y2MP91"/>
<dbReference type="Pfam" id="PF12172">
    <property type="entry name" value="zf-ChsH2"/>
    <property type="match status" value="1"/>
</dbReference>
<comment type="caution">
    <text evidence="4">The sequence shown here is derived from an EMBL/GenBank/DDBJ whole genome shotgun (WGS) entry which is preliminary data.</text>
</comment>
<feature type="region of interest" description="Disordered" evidence="1">
    <location>
        <begin position="131"/>
        <end position="154"/>
    </location>
</feature>
<sequence>MSPAANVAGTVFVDDGLLTDTPDGPALLGSRCADCGAHTFPRQGGCPRCTGEAMQDVPLHRTGTLWTWTVQGFRPKPPYTGSATHEPYGVGYVELAGQLLVEARLTESDPARLRIGMPMELAIVPFREADGDGGDGGGGGPTHTFAFAPAGVDR</sequence>